<dbReference type="Gene3D" id="1.20.120.530">
    <property type="entry name" value="GntR ligand-binding domain-like"/>
    <property type="match status" value="1"/>
</dbReference>
<dbReference type="SMART" id="SM00895">
    <property type="entry name" value="FCD"/>
    <property type="match status" value="1"/>
</dbReference>
<protein>
    <submittedName>
        <fullName evidence="5">FCD domain-containing protein</fullName>
    </submittedName>
</protein>
<evidence type="ECO:0000313" key="6">
    <source>
        <dbReference type="Proteomes" id="UP001595583"/>
    </source>
</evidence>
<accession>A0ABV7K9C8</accession>
<dbReference type="InterPro" id="IPR036388">
    <property type="entry name" value="WH-like_DNA-bd_sf"/>
</dbReference>
<dbReference type="EMBL" id="JBHRTK010000006">
    <property type="protein sequence ID" value="MFC3205739.1"/>
    <property type="molecule type" value="Genomic_DNA"/>
</dbReference>
<dbReference type="RefSeq" id="WP_378219468.1">
    <property type="nucleotide sequence ID" value="NZ_JBHRTK010000006.1"/>
</dbReference>
<keyword evidence="2" id="KW-0238">DNA-binding</keyword>
<evidence type="ECO:0000256" key="1">
    <source>
        <dbReference type="ARBA" id="ARBA00023015"/>
    </source>
</evidence>
<keyword evidence="6" id="KW-1185">Reference proteome</keyword>
<name>A0ABV7K9C8_9HYPH</name>
<evidence type="ECO:0000259" key="4">
    <source>
        <dbReference type="PROSITE" id="PS50949"/>
    </source>
</evidence>
<dbReference type="InterPro" id="IPR036390">
    <property type="entry name" value="WH_DNA-bd_sf"/>
</dbReference>
<dbReference type="InterPro" id="IPR008920">
    <property type="entry name" value="TF_FadR/GntR_C"/>
</dbReference>
<dbReference type="Gene3D" id="1.10.10.10">
    <property type="entry name" value="Winged helix-like DNA-binding domain superfamily/Winged helix DNA-binding domain"/>
    <property type="match status" value="1"/>
</dbReference>
<dbReference type="Proteomes" id="UP001595583">
    <property type="component" value="Unassembled WGS sequence"/>
</dbReference>
<evidence type="ECO:0000313" key="5">
    <source>
        <dbReference type="EMBL" id="MFC3205739.1"/>
    </source>
</evidence>
<reference evidence="6" key="1">
    <citation type="journal article" date="2019" name="Int. J. Syst. Evol. Microbiol.">
        <title>The Global Catalogue of Microorganisms (GCM) 10K type strain sequencing project: providing services to taxonomists for standard genome sequencing and annotation.</title>
        <authorList>
            <consortium name="The Broad Institute Genomics Platform"/>
            <consortium name="The Broad Institute Genome Sequencing Center for Infectious Disease"/>
            <person name="Wu L."/>
            <person name="Ma J."/>
        </authorList>
    </citation>
    <scope>NUCLEOTIDE SEQUENCE [LARGE SCALE GENOMIC DNA]</scope>
    <source>
        <strain evidence="6">KCTC 52165</strain>
    </source>
</reference>
<dbReference type="Pfam" id="PF00392">
    <property type="entry name" value="GntR"/>
    <property type="match status" value="1"/>
</dbReference>
<organism evidence="5 6">
    <name type="scientific">Aquamicrobium soli</name>
    <dbReference type="NCBI Taxonomy" id="1811518"/>
    <lineage>
        <taxon>Bacteria</taxon>
        <taxon>Pseudomonadati</taxon>
        <taxon>Pseudomonadota</taxon>
        <taxon>Alphaproteobacteria</taxon>
        <taxon>Hyphomicrobiales</taxon>
        <taxon>Phyllobacteriaceae</taxon>
        <taxon>Aquamicrobium</taxon>
    </lineage>
</organism>
<dbReference type="SUPFAM" id="SSF46785">
    <property type="entry name" value="Winged helix' DNA-binding domain"/>
    <property type="match status" value="1"/>
</dbReference>
<comment type="caution">
    <text evidence="5">The sequence shown here is derived from an EMBL/GenBank/DDBJ whole genome shotgun (WGS) entry which is preliminary data.</text>
</comment>
<dbReference type="CDD" id="cd07377">
    <property type="entry name" value="WHTH_GntR"/>
    <property type="match status" value="1"/>
</dbReference>
<dbReference type="PANTHER" id="PTHR43537:SF24">
    <property type="entry name" value="GLUCONATE OPERON TRANSCRIPTIONAL REPRESSOR"/>
    <property type="match status" value="1"/>
</dbReference>
<dbReference type="Pfam" id="PF07729">
    <property type="entry name" value="FCD"/>
    <property type="match status" value="1"/>
</dbReference>
<dbReference type="PANTHER" id="PTHR43537">
    <property type="entry name" value="TRANSCRIPTIONAL REGULATOR, GNTR FAMILY"/>
    <property type="match status" value="1"/>
</dbReference>
<dbReference type="InterPro" id="IPR000524">
    <property type="entry name" value="Tscrpt_reg_HTH_GntR"/>
</dbReference>
<dbReference type="SMART" id="SM00345">
    <property type="entry name" value="HTH_GNTR"/>
    <property type="match status" value="1"/>
</dbReference>
<dbReference type="PROSITE" id="PS50949">
    <property type="entry name" value="HTH_GNTR"/>
    <property type="match status" value="1"/>
</dbReference>
<feature type="domain" description="HTH gntR-type" evidence="4">
    <location>
        <begin position="20"/>
        <end position="87"/>
    </location>
</feature>
<proteinExistence type="predicted"/>
<keyword evidence="1" id="KW-0805">Transcription regulation</keyword>
<sequence length="235" mass="26148">MAKASDTTADLSPIDFLRTRSLAHVVQHEIERMIVEGEFTPNERINENALAQQLKVSRGPIREACSALAALGLIQVIPNRGFFVRELSDEEARDVAEARAYVFACMMMSVAERITSKEIARLRALVDRMDALAKAGEVSDYYPVNLEFHSELAKMCGNERLAQIYLGLARELHIQRYRALASDAVLDISNREHRAILDAVAAHDPQQAFTAGRAHIVNGAKRTRRATEALRHGAD</sequence>
<dbReference type="InterPro" id="IPR011711">
    <property type="entry name" value="GntR_C"/>
</dbReference>
<gene>
    <name evidence="5" type="ORF">ACFOHJ_05900</name>
</gene>
<keyword evidence="3" id="KW-0804">Transcription</keyword>
<dbReference type="SUPFAM" id="SSF48008">
    <property type="entry name" value="GntR ligand-binding domain-like"/>
    <property type="match status" value="1"/>
</dbReference>
<evidence type="ECO:0000256" key="2">
    <source>
        <dbReference type="ARBA" id="ARBA00023125"/>
    </source>
</evidence>
<evidence type="ECO:0000256" key="3">
    <source>
        <dbReference type="ARBA" id="ARBA00023163"/>
    </source>
</evidence>